<keyword evidence="5" id="KW-0802">TPR repeat</keyword>
<keyword evidence="4" id="KW-0677">Repeat</keyword>
<dbReference type="GO" id="GO:0008017">
    <property type="term" value="F:microtubule binding"/>
    <property type="evidence" value="ECO:0007669"/>
    <property type="project" value="TreeGrafter"/>
</dbReference>
<evidence type="ECO:0000256" key="1">
    <source>
        <dbReference type="ARBA" id="ARBA00004245"/>
    </source>
</evidence>
<dbReference type="Gene3D" id="1.25.40.10">
    <property type="entry name" value="Tetratricopeptide repeat domain"/>
    <property type="match status" value="1"/>
</dbReference>
<dbReference type="SUPFAM" id="SSF48452">
    <property type="entry name" value="TPR-like"/>
    <property type="match status" value="1"/>
</dbReference>
<evidence type="ECO:0000313" key="10">
    <source>
        <dbReference type="RefSeq" id="XP_034245160.1"/>
    </source>
</evidence>
<dbReference type="AlphaFoldDB" id="A0A6P8Z4Z2"/>
<gene>
    <name evidence="10" type="primary">LOC117647511</name>
</gene>
<evidence type="ECO:0000256" key="5">
    <source>
        <dbReference type="ARBA" id="ARBA00022803"/>
    </source>
</evidence>
<dbReference type="RefSeq" id="XP_034245160.1">
    <property type="nucleotide sequence ID" value="XM_034389269.1"/>
</dbReference>
<comment type="subunit">
    <text evidence="2">Interacts with microtubules.</text>
</comment>
<comment type="subcellular location">
    <subcellularLocation>
        <location evidence="1">Cytoplasm</location>
        <location evidence="1">Cytoskeleton</location>
    </subcellularLocation>
</comment>
<proteinExistence type="predicted"/>
<dbReference type="Pfam" id="PF21033">
    <property type="entry name" value="RMD1-3"/>
    <property type="match status" value="1"/>
</dbReference>
<dbReference type="OrthoDB" id="69711at2759"/>
<evidence type="ECO:0000256" key="2">
    <source>
        <dbReference type="ARBA" id="ARBA00011375"/>
    </source>
</evidence>
<evidence type="ECO:0000256" key="4">
    <source>
        <dbReference type="ARBA" id="ARBA00022737"/>
    </source>
</evidence>
<keyword evidence="6" id="KW-0206">Cytoskeleton</keyword>
<sequence>MDWARADEASKILNPYRGSRHPEVLWRRGRVLYLKAEEAKSKGGDRARHARLVREGFAAVQLALEQDPDCGKAHQWMSVLRYSLAELEGTLARLKSVDNIRADMERAIQLLPGEDVPRTMLGMWFYEISQLTWLERQVVQAAGQTVPKPDHALRQAVHWFHEAERLHPAKSCLNQLMLGKALLAEDDPERARACIERAASIPPTSSSNAKAQLDARQLLECWKQ</sequence>
<dbReference type="GO" id="GO:0005739">
    <property type="term" value="C:mitochondrion"/>
    <property type="evidence" value="ECO:0007669"/>
    <property type="project" value="TreeGrafter"/>
</dbReference>
<name>A0A6P8Z4Z2_THRPL</name>
<dbReference type="InterPro" id="IPR049039">
    <property type="entry name" value="RMD1-3_a_helical_rpt"/>
</dbReference>
<dbReference type="InterPro" id="IPR011990">
    <property type="entry name" value="TPR-like_helical_dom_sf"/>
</dbReference>
<organism evidence="10">
    <name type="scientific">Thrips palmi</name>
    <name type="common">Melon thrips</name>
    <dbReference type="NCBI Taxonomy" id="161013"/>
    <lineage>
        <taxon>Eukaryota</taxon>
        <taxon>Metazoa</taxon>
        <taxon>Ecdysozoa</taxon>
        <taxon>Arthropoda</taxon>
        <taxon>Hexapoda</taxon>
        <taxon>Insecta</taxon>
        <taxon>Pterygota</taxon>
        <taxon>Neoptera</taxon>
        <taxon>Paraneoptera</taxon>
        <taxon>Thysanoptera</taxon>
        <taxon>Terebrantia</taxon>
        <taxon>Thripoidea</taxon>
        <taxon>Thripidae</taxon>
        <taxon>Thrips</taxon>
    </lineage>
</organism>
<dbReference type="PANTHER" id="PTHR16056">
    <property type="entry name" value="REGULATOR OF MICROTUBULE DYNAMICS PROTEIN"/>
    <property type="match status" value="1"/>
</dbReference>
<dbReference type="InParanoid" id="A0A6P8Z4Z2"/>
<dbReference type="GO" id="GO:0005876">
    <property type="term" value="C:spindle microtubule"/>
    <property type="evidence" value="ECO:0007669"/>
    <property type="project" value="TreeGrafter"/>
</dbReference>
<evidence type="ECO:0000256" key="6">
    <source>
        <dbReference type="ARBA" id="ARBA00023212"/>
    </source>
</evidence>
<evidence type="ECO:0000313" key="9">
    <source>
        <dbReference type="Proteomes" id="UP000515158"/>
    </source>
</evidence>
<dbReference type="Proteomes" id="UP000515158">
    <property type="component" value="Unplaced"/>
</dbReference>
<reference evidence="10" key="1">
    <citation type="submission" date="2025-08" db="UniProtKB">
        <authorList>
            <consortium name="RefSeq"/>
        </authorList>
    </citation>
    <scope>IDENTIFICATION</scope>
    <source>
        <tissue evidence="10">Total insect</tissue>
    </source>
</reference>
<evidence type="ECO:0000256" key="7">
    <source>
        <dbReference type="ARBA" id="ARBA00039966"/>
    </source>
</evidence>
<keyword evidence="9" id="KW-1185">Reference proteome</keyword>
<dbReference type="GeneID" id="117647511"/>
<dbReference type="GO" id="GO:0097431">
    <property type="term" value="C:mitotic spindle pole"/>
    <property type="evidence" value="ECO:0007669"/>
    <property type="project" value="TreeGrafter"/>
</dbReference>
<keyword evidence="3" id="KW-0963">Cytoplasm</keyword>
<dbReference type="PANTHER" id="PTHR16056:SF16">
    <property type="entry name" value="REGULATOR OF MICROTUBULE DYNAMICS PROTEIN 1"/>
    <property type="match status" value="1"/>
</dbReference>
<protein>
    <recommendedName>
        <fullName evidence="7">Regulator of microtubule dynamics protein 1</fullName>
    </recommendedName>
    <alternativeName>
        <fullName evidence="8">Protein FAM82B</fullName>
    </alternativeName>
</protein>
<accession>A0A6P8Z4Z2</accession>
<dbReference type="KEGG" id="tpal:117647511"/>
<evidence type="ECO:0000256" key="3">
    <source>
        <dbReference type="ARBA" id="ARBA00022490"/>
    </source>
</evidence>
<evidence type="ECO:0000256" key="8">
    <source>
        <dbReference type="ARBA" id="ARBA00041958"/>
    </source>
</evidence>